<evidence type="ECO:0000313" key="2">
    <source>
        <dbReference type="Proteomes" id="UP000253919"/>
    </source>
</evidence>
<evidence type="ECO:0000313" key="1">
    <source>
        <dbReference type="EMBL" id="RDC63098.1"/>
    </source>
</evidence>
<dbReference type="CDD" id="cd05266">
    <property type="entry name" value="SDR_a4"/>
    <property type="match status" value="1"/>
</dbReference>
<protein>
    <submittedName>
        <fullName evidence="1">Protein YeeZ</fullName>
    </submittedName>
</protein>
<dbReference type="AlphaFoldDB" id="A0A369QLG0"/>
<dbReference type="InterPro" id="IPR036291">
    <property type="entry name" value="NAD(P)-bd_dom_sf"/>
</dbReference>
<dbReference type="PANTHER" id="PTHR48079">
    <property type="entry name" value="PROTEIN YEEZ"/>
    <property type="match status" value="1"/>
</dbReference>
<dbReference type="RefSeq" id="WP_115372452.1">
    <property type="nucleotide sequence ID" value="NZ_QASA01000001.1"/>
</dbReference>
<dbReference type="GO" id="GO:0004029">
    <property type="term" value="F:aldehyde dehydrogenase (NAD+) activity"/>
    <property type="evidence" value="ECO:0007669"/>
    <property type="project" value="TreeGrafter"/>
</dbReference>
<gene>
    <name evidence="1" type="ORF">AHMF7616_01698</name>
</gene>
<reference evidence="1 2" key="1">
    <citation type="submission" date="2018-04" db="EMBL/GenBank/DDBJ databases">
        <title>Adhaeribacter sp. HMF7616 genome sequencing and assembly.</title>
        <authorList>
            <person name="Kang H."/>
            <person name="Kang J."/>
            <person name="Cha I."/>
            <person name="Kim H."/>
            <person name="Joh K."/>
        </authorList>
    </citation>
    <scope>NUCLEOTIDE SEQUENCE [LARGE SCALE GENOMIC DNA]</scope>
    <source>
        <strain evidence="1 2">HMF7616</strain>
    </source>
</reference>
<keyword evidence="2" id="KW-1185">Reference proteome</keyword>
<dbReference type="EMBL" id="QASA01000001">
    <property type="protein sequence ID" value="RDC63098.1"/>
    <property type="molecule type" value="Genomic_DNA"/>
</dbReference>
<dbReference type="SUPFAM" id="SSF51735">
    <property type="entry name" value="NAD(P)-binding Rossmann-fold domains"/>
    <property type="match status" value="1"/>
</dbReference>
<accession>A0A369QLG0</accession>
<comment type="caution">
    <text evidence="1">The sequence shown here is derived from an EMBL/GenBank/DDBJ whole genome shotgun (WGS) entry which is preliminary data.</text>
</comment>
<sequence>MKNLIERISILGCGWLGLPLAEQLVTAGYQVAGSTTTFEKLEILRQKNILPYQINLLDQANSETLLEFLETDCLIISFPPRLRAGLEKEYLPQIHFLKNALDHSSVKFVLFISSTSVYRDVNQVITENEPSDALDLASPLYQAEEIIRESSFYQTTVLRFGGLVGGSRQPGRFLAGKTQVPQPEAPVNLIHLNDCVGIIGQIISQRVFNEMFHAAADKHPSRQHFYTAAAQALNLEPPQFTESGPKAYKIISNAKLKAQLAYEFIYPDPMFFF</sequence>
<dbReference type="OrthoDB" id="751203at2"/>
<dbReference type="Gene3D" id="3.40.50.720">
    <property type="entry name" value="NAD(P)-binding Rossmann-like Domain"/>
    <property type="match status" value="1"/>
</dbReference>
<name>A0A369QLG0_9BACT</name>
<dbReference type="Proteomes" id="UP000253919">
    <property type="component" value="Unassembled WGS sequence"/>
</dbReference>
<dbReference type="PANTHER" id="PTHR48079:SF6">
    <property type="entry name" value="NAD(P)-BINDING DOMAIN-CONTAINING PROTEIN-RELATED"/>
    <property type="match status" value="1"/>
</dbReference>
<organism evidence="1 2">
    <name type="scientific">Adhaeribacter pallidiroseus</name>
    <dbReference type="NCBI Taxonomy" id="2072847"/>
    <lineage>
        <taxon>Bacteria</taxon>
        <taxon>Pseudomonadati</taxon>
        <taxon>Bacteroidota</taxon>
        <taxon>Cytophagia</taxon>
        <taxon>Cytophagales</taxon>
        <taxon>Hymenobacteraceae</taxon>
        <taxon>Adhaeribacter</taxon>
    </lineage>
</organism>
<dbReference type="InterPro" id="IPR051783">
    <property type="entry name" value="NAD(P)-dependent_oxidoreduct"/>
</dbReference>
<dbReference type="GO" id="GO:0005737">
    <property type="term" value="C:cytoplasm"/>
    <property type="evidence" value="ECO:0007669"/>
    <property type="project" value="TreeGrafter"/>
</dbReference>
<proteinExistence type="predicted"/>